<keyword evidence="2" id="KW-0325">Glycoprotein</keyword>
<accession>A0A9J6GCC7</accession>
<feature type="domain" description="VWFD" evidence="4">
    <location>
        <begin position="114"/>
        <end position="277"/>
    </location>
</feature>
<dbReference type="GO" id="GO:0005615">
    <property type="term" value="C:extracellular space"/>
    <property type="evidence" value="ECO:0007669"/>
    <property type="project" value="TreeGrafter"/>
</dbReference>
<keyword evidence="1" id="KW-1015">Disulfide bond</keyword>
<evidence type="ECO:0000259" key="4">
    <source>
        <dbReference type="PROSITE" id="PS51233"/>
    </source>
</evidence>
<protein>
    <recommendedName>
        <fullName evidence="4">VWFD domain-containing protein</fullName>
    </recommendedName>
</protein>
<dbReference type="SMART" id="SM00216">
    <property type="entry name" value="VWD"/>
    <property type="match status" value="1"/>
</dbReference>
<name>A0A9J6GCC7_HAELO</name>
<dbReference type="PANTHER" id="PTHR11339">
    <property type="entry name" value="EXTRACELLULAR MATRIX GLYCOPROTEIN RELATED"/>
    <property type="match status" value="1"/>
</dbReference>
<feature type="region of interest" description="Disordered" evidence="3">
    <location>
        <begin position="41"/>
        <end position="60"/>
    </location>
</feature>
<dbReference type="AlphaFoldDB" id="A0A9J6GCC7"/>
<evidence type="ECO:0000256" key="1">
    <source>
        <dbReference type="ARBA" id="ARBA00023157"/>
    </source>
</evidence>
<evidence type="ECO:0000313" key="6">
    <source>
        <dbReference type="Proteomes" id="UP000821853"/>
    </source>
</evidence>
<keyword evidence="6" id="KW-1185">Reference proteome</keyword>
<dbReference type="Proteomes" id="UP000821853">
    <property type="component" value="Chromosome 4"/>
</dbReference>
<dbReference type="PROSITE" id="PS51233">
    <property type="entry name" value="VWFD"/>
    <property type="match status" value="1"/>
</dbReference>
<dbReference type="GO" id="GO:0031012">
    <property type="term" value="C:extracellular matrix"/>
    <property type="evidence" value="ECO:0007669"/>
    <property type="project" value="TreeGrafter"/>
</dbReference>
<sequence length="277" mass="30052">MRALGSSAVKRQEPAVAFCSGRRLVDARLRKVHLQPGSDRVLSAELPPGHLQTGDSAGDSPFSRVQCTTHAYLFLPGRGDIQETFSMLPVLYKSDFGKEAYGRRIDGEFVSEPPKCVLRGNRTLTTFDGLSFTLSPKREYTMFEDCHHGNFYGYVSAVGRKVTVRVYIHCLTASLSASGQAEVDGRGVRLPHREGSIVNIEHSDQGAVELRTHHGVVVRVHGNGTVVTSLAEGYAGRVCGLCGNANGDVRDDLNTKHHVSAKGDEVGAVIVYGEMRA</sequence>
<evidence type="ECO:0000256" key="2">
    <source>
        <dbReference type="ARBA" id="ARBA00023180"/>
    </source>
</evidence>
<comment type="caution">
    <text evidence="5">The sequence shown here is derived from an EMBL/GenBank/DDBJ whole genome shotgun (WGS) entry which is preliminary data.</text>
</comment>
<reference evidence="5 6" key="1">
    <citation type="journal article" date="2020" name="Cell">
        <title>Large-Scale Comparative Analyses of Tick Genomes Elucidate Their Genetic Diversity and Vector Capacities.</title>
        <authorList>
            <consortium name="Tick Genome and Microbiome Consortium (TIGMIC)"/>
            <person name="Jia N."/>
            <person name="Wang J."/>
            <person name="Shi W."/>
            <person name="Du L."/>
            <person name="Sun Y."/>
            <person name="Zhan W."/>
            <person name="Jiang J.F."/>
            <person name="Wang Q."/>
            <person name="Zhang B."/>
            <person name="Ji P."/>
            <person name="Bell-Sakyi L."/>
            <person name="Cui X.M."/>
            <person name="Yuan T.T."/>
            <person name="Jiang B.G."/>
            <person name="Yang W.F."/>
            <person name="Lam T.T."/>
            <person name="Chang Q.C."/>
            <person name="Ding S.J."/>
            <person name="Wang X.J."/>
            <person name="Zhu J.G."/>
            <person name="Ruan X.D."/>
            <person name="Zhao L."/>
            <person name="Wei J.T."/>
            <person name="Ye R.Z."/>
            <person name="Que T.C."/>
            <person name="Du C.H."/>
            <person name="Zhou Y.H."/>
            <person name="Cheng J.X."/>
            <person name="Dai P.F."/>
            <person name="Guo W.B."/>
            <person name="Han X.H."/>
            <person name="Huang E.J."/>
            <person name="Li L.F."/>
            <person name="Wei W."/>
            <person name="Gao Y.C."/>
            <person name="Liu J.Z."/>
            <person name="Shao H.Z."/>
            <person name="Wang X."/>
            <person name="Wang C.C."/>
            <person name="Yang T.C."/>
            <person name="Huo Q.B."/>
            <person name="Li W."/>
            <person name="Chen H.Y."/>
            <person name="Chen S.E."/>
            <person name="Zhou L.G."/>
            <person name="Ni X.B."/>
            <person name="Tian J.H."/>
            <person name="Sheng Y."/>
            <person name="Liu T."/>
            <person name="Pan Y.S."/>
            <person name="Xia L.Y."/>
            <person name="Li J."/>
            <person name="Zhao F."/>
            <person name="Cao W.C."/>
        </authorList>
    </citation>
    <scope>NUCLEOTIDE SEQUENCE [LARGE SCALE GENOMIC DNA]</scope>
    <source>
        <strain evidence="5">HaeL-2018</strain>
    </source>
</reference>
<evidence type="ECO:0000313" key="5">
    <source>
        <dbReference type="EMBL" id="KAH9373125.1"/>
    </source>
</evidence>
<dbReference type="InterPro" id="IPR001846">
    <property type="entry name" value="VWF_type-D"/>
</dbReference>
<dbReference type="OrthoDB" id="6236007at2759"/>
<dbReference type="EMBL" id="JABSTR010000006">
    <property type="protein sequence ID" value="KAH9373125.1"/>
    <property type="molecule type" value="Genomic_DNA"/>
</dbReference>
<dbReference type="PANTHER" id="PTHR11339:SF409">
    <property type="match status" value="1"/>
</dbReference>
<gene>
    <name evidence="5" type="ORF">HPB48_015906</name>
</gene>
<dbReference type="InterPro" id="IPR050780">
    <property type="entry name" value="Mucin_vWF_Thrombospondin_sf"/>
</dbReference>
<dbReference type="Pfam" id="PF00094">
    <property type="entry name" value="VWD"/>
    <property type="match status" value="1"/>
</dbReference>
<proteinExistence type="predicted"/>
<dbReference type="VEuPathDB" id="VectorBase:HLOH_054064"/>
<organism evidence="5 6">
    <name type="scientific">Haemaphysalis longicornis</name>
    <name type="common">Bush tick</name>
    <dbReference type="NCBI Taxonomy" id="44386"/>
    <lineage>
        <taxon>Eukaryota</taxon>
        <taxon>Metazoa</taxon>
        <taxon>Ecdysozoa</taxon>
        <taxon>Arthropoda</taxon>
        <taxon>Chelicerata</taxon>
        <taxon>Arachnida</taxon>
        <taxon>Acari</taxon>
        <taxon>Parasitiformes</taxon>
        <taxon>Ixodida</taxon>
        <taxon>Ixodoidea</taxon>
        <taxon>Ixodidae</taxon>
        <taxon>Haemaphysalinae</taxon>
        <taxon>Haemaphysalis</taxon>
    </lineage>
</organism>
<evidence type="ECO:0000256" key="3">
    <source>
        <dbReference type="SAM" id="MobiDB-lite"/>
    </source>
</evidence>